<dbReference type="InterPro" id="IPR050596">
    <property type="entry name" value="AspAT/PAT-like"/>
</dbReference>
<evidence type="ECO:0000313" key="8">
    <source>
        <dbReference type="EMBL" id="GGM41529.1"/>
    </source>
</evidence>
<dbReference type="EC" id="2.6.1.-" evidence="6"/>
<feature type="domain" description="Aminotransferase class I/classII large" evidence="7">
    <location>
        <begin position="42"/>
        <end position="366"/>
    </location>
</feature>
<keyword evidence="3 6" id="KW-0032">Aminotransferase</keyword>
<dbReference type="PANTHER" id="PTHR46383:SF1">
    <property type="entry name" value="ASPARTATE AMINOTRANSFERASE"/>
    <property type="match status" value="1"/>
</dbReference>
<dbReference type="PROSITE" id="PS00105">
    <property type="entry name" value="AA_TRANSFER_CLASS_1"/>
    <property type="match status" value="1"/>
</dbReference>
<accession>A0A8J3C8N5</accession>
<keyword evidence="9" id="KW-1185">Reference proteome</keyword>
<dbReference type="CDD" id="cd00609">
    <property type="entry name" value="AAT_like"/>
    <property type="match status" value="1"/>
</dbReference>
<evidence type="ECO:0000313" key="9">
    <source>
        <dbReference type="Proteomes" id="UP000637578"/>
    </source>
</evidence>
<organism evidence="8 9">
    <name type="scientific">Longimycelium tulufanense</name>
    <dbReference type="NCBI Taxonomy" id="907463"/>
    <lineage>
        <taxon>Bacteria</taxon>
        <taxon>Bacillati</taxon>
        <taxon>Actinomycetota</taxon>
        <taxon>Actinomycetes</taxon>
        <taxon>Pseudonocardiales</taxon>
        <taxon>Pseudonocardiaceae</taxon>
        <taxon>Longimycelium</taxon>
    </lineage>
</organism>
<dbReference type="SUPFAM" id="SSF53383">
    <property type="entry name" value="PLP-dependent transferases"/>
    <property type="match status" value="1"/>
</dbReference>
<evidence type="ECO:0000256" key="1">
    <source>
        <dbReference type="ARBA" id="ARBA00001933"/>
    </source>
</evidence>
<dbReference type="AlphaFoldDB" id="A0A8J3C8N5"/>
<keyword evidence="5" id="KW-0663">Pyridoxal phosphate</keyword>
<comment type="similarity">
    <text evidence="2 6">Belongs to the class-I pyridoxal-phosphate-dependent aminotransferase family.</text>
</comment>
<dbReference type="InterPro" id="IPR015421">
    <property type="entry name" value="PyrdxlP-dep_Trfase_major"/>
</dbReference>
<keyword evidence="4 6" id="KW-0808">Transferase</keyword>
<dbReference type="InterPro" id="IPR015424">
    <property type="entry name" value="PyrdxlP-dep_Trfase"/>
</dbReference>
<dbReference type="Pfam" id="PF00155">
    <property type="entry name" value="Aminotran_1_2"/>
    <property type="match status" value="1"/>
</dbReference>
<evidence type="ECO:0000256" key="5">
    <source>
        <dbReference type="ARBA" id="ARBA00022898"/>
    </source>
</evidence>
<proteinExistence type="inferred from homology"/>
<dbReference type="EMBL" id="BMMK01000003">
    <property type="protein sequence ID" value="GGM41529.1"/>
    <property type="molecule type" value="Genomic_DNA"/>
</dbReference>
<dbReference type="GO" id="GO:0008483">
    <property type="term" value="F:transaminase activity"/>
    <property type="evidence" value="ECO:0007669"/>
    <property type="project" value="UniProtKB-KW"/>
</dbReference>
<dbReference type="Gene3D" id="3.40.640.10">
    <property type="entry name" value="Type I PLP-dependent aspartate aminotransferase-like (Major domain)"/>
    <property type="match status" value="1"/>
</dbReference>
<evidence type="ECO:0000259" key="7">
    <source>
        <dbReference type="Pfam" id="PF00155"/>
    </source>
</evidence>
<evidence type="ECO:0000256" key="3">
    <source>
        <dbReference type="ARBA" id="ARBA00022576"/>
    </source>
</evidence>
<protein>
    <recommendedName>
        <fullName evidence="6">Aminotransferase</fullName>
        <ecNumber evidence="6">2.6.1.-</ecNumber>
    </recommendedName>
</protein>
<evidence type="ECO:0000256" key="2">
    <source>
        <dbReference type="ARBA" id="ARBA00007441"/>
    </source>
</evidence>
<evidence type="ECO:0000256" key="6">
    <source>
        <dbReference type="RuleBase" id="RU000481"/>
    </source>
</evidence>
<reference evidence="8" key="1">
    <citation type="journal article" date="2014" name="Int. J. Syst. Evol. Microbiol.">
        <title>Complete genome sequence of Corynebacterium casei LMG S-19264T (=DSM 44701T), isolated from a smear-ripened cheese.</title>
        <authorList>
            <consortium name="US DOE Joint Genome Institute (JGI-PGF)"/>
            <person name="Walter F."/>
            <person name="Albersmeier A."/>
            <person name="Kalinowski J."/>
            <person name="Ruckert C."/>
        </authorList>
    </citation>
    <scope>NUCLEOTIDE SEQUENCE</scope>
    <source>
        <strain evidence="8">CGMCC 4.5737</strain>
    </source>
</reference>
<dbReference type="GO" id="GO:0006520">
    <property type="term" value="P:amino acid metabolic process"/>
    <property type="evidence" value="ECO:0007669"/>
    <property type="project" value="InterPro"/>
</dbReference>
<dbReference type="Gene3D" id="3.90.1150.10">
    <property type="entry name" value="Aspartate Aminotransferase, domain 1"/>
    <property type="match status" value="1"/>
</dbReference>
<dbReference type="InterPro" id="IPR004838">
    <property type="entry name" value="NHTrfase_class1_PyrdxlP-BS"/>
</dbReference>
<sequence length="379" mass="39204">MTAMSPTAAVHQDSGLVVLSTGDVRIPVHPQSGAARAPLRADQTYQAPTGTADLREAVAGRVAAAGGQVDPTQVLVAPGARLAIYAVLATLLNDGGEVLLPTPYWASYPELVKRSGGSIVALPAQVGDGRIDLDTLEAHRTPRTRVLVVNSPRNPDGAVTPAEDLAAATAWAERHGITVLCDEVYRGVACTADPAPSILDVLPHLPDHCVVVDGLSKSHALAGLRAGWAITAGGLTRRVAAVASHLLGGTSTAVQSIAADILRDGEAIQAGIGKVLADQLVLARRRLAELPGVSCPEPGGGIFLFPNLTGWLADHAPEQARRDLTGWLRDKHRITVVDGAAFGAPGHIRLSFALPAEQLDEGLTRLGSALADATACQKG</sequence>
<dbReference type="InterPro" id="IPR015422">
    <property type="entry name" value="PyrdxlP-dep_Trfase_small"/>
</dbReference>
<dbReference type="InterPro" id="IPR004839">
    <property type="entry name" value="Aminotransferase_I/II_large"/>
</dbReference>
<dbReference type="GO" id="GO:0030170">
    <property type="term" value="F:pyridoxal phosphate binding"/>
    <property type="evidence" value="ECO:0007669"/>
    <property type="project" value="InterPro"/>
</dbReference>
<reference evidence="8" key="2">
    <citation type="submission" date="2020-09" db="EMBL/GenBank/DDBJ databases">
        <authorList>
            <person name="Sun Q."/>
            <person name="Zhou Y."/>
        </authorList>
    </citation>
    <scope>NUCLEOTIDE SEQUENCE</scope>
    <source>
        <strain evidence="8">CGMCC 4.5737</strain>
    </source>
</reference>
<evidence type="ECO:0000256" key="4">
    <source>
        <dbReference type="ARBA" id="ARBA00022679"/>
    </source>
</evidence>
<dbReference type="PANTHER" id="PTHR46383">
    <property type="entry name" value="ASPARTATE AMINOTRANSFERASE"/>
    <property type="match status" value="1"/>
</dbReference>
<comment type="caution">
    <text evidence="8">The sequence shown here is derived from an EMBL/GenBank/DDBJ whole genome shotgun (WGS) entry which is preliminary data.</text>
</comment>
<comment type="cofactor">
    <cofactor evidence="1 6">
        <name>pyridoxal 5'-phosphate</name>
        <dbReference type="ChEBI" id="CHEBI:597326"/>
    </cofactor>
</comment>
<name>A0A8J3C8N5_9PSEU</name>
<gene>
    <name evidence="8" type="ORF">GCM10012275_10650</name>
</gene>
<dbReference type="Proteomes" id="UP000637578">
    <property type="component" value="Unassembled WGS sequence"/>
</dbReference>